<accession>D1AQU2</accession>
<organism evidence="1 2">
    <name type="scientific">Sebaldella termitidis (strain ATCC 33386 / NCTC 11300)</name>
    <dbReference type="NCBI Taxonomy" id="526218"/>
    <lineage>
        <taxon>Bacteria</taxon>
        <taxon>Fusobacteriati</taxon>
        <taxon>Fusobacteriota</taxon>
        <taxon>Fusobacteriia</taxon>
        <taxon>Fusobacteriales</taxon>
        <taxon>Leptotrichiaceae</taxon>
        <taxon>Sebaldella</taxon>
    </lineage>
</organism>
<gene>
    <name evidence="1" type="ordered locus">Sterm_3517</name>
</gene>
<dbReference type="KEGG" id="str:Sterm_3517"/>
<proteinExistence type="predicted"/>
<dbReference type="Proteomes" id="UP000000845">
    <property type="component" value="Chromosome"/>
</dbReference>
<evidence type="ECO:0000313" key="1">
    <source>
        <dbReference type="EMBL" id="ACZ10352.1"/>
    </source>
</evidence>
<dbReference type="HOGENOM" id="CLU_1721072_0_0_0"/>
<keyword evidence="2" id="KW-1185">Reference proteome</keyword>
<name>D1AQU2_SEBTE</name>
<sequence length="152" mass="17074">MKKLLFFIIILFGILNVQLAANYDSGTNSYDYGCGVGIPPFVCGADGSSRTNSPSGNSKSKISCSKALKSIEDIFRQDYKKNNPNKKVTYKFVEKVPNSKIYAFKFIISDKNESEEIRFAFDGDTGSIYRRFMSVPNSKFELMGQQNILICN</sequence>
<protein>
    <submittedName>
        <fullName evidence="1">Uncharacterized protein</fullName>
    </submittedName>
</protein>
<dbReference type="RefSeq" id="WP_012862934.1">
    <property type="nucleotide sequence ID" value="NC_013517.1"/>
</dbReference>
<evidence type="ECO:0000313" key="2">
    <source>
        <dbReference type="Proteomes" id="UP000000845"/>
    </source>
</evidence>
<reference evidence="2" key="1">
    <citation type="submission" date="2009-09" db="EMBL/GenBank/DDBJ databases">
        <title>The complete chromosome of Sebaldella termitidis ATCC 33386.</title>
        <authorList>
            <consortium name="US DOE Joint Genome Institute (JGI-PGF)"/>
            <person name="Lucas S."/>
            <person name="Copeland A."/>
            <person name="Lapidus A."/>
            <person name="Glavina del Rio T."/>
            <person name="Dalin E."/>
            <person name="Tice H."/>
            <person name="Bruce D."/>
            <person name="Goodwin L."/>
            <person name="Pitluck S."/>
            <person name="Kyrpides N."/>
            <person name="Mavromatis K."/>
            <person name="Ivanova N."/>
            <person name="Mikhailova N."/>
            <person name="Sims D."/>
            <person name="Meincke L."/>
            <person name="Brettin T."/>
            <person name="Detter J.C."/>
            <person name="Han C."/>
            <person name="Larimer F."/>
            <person name="Land M."/>
            <person name="Hauser L."/>
            <person name="Markowitz V."/>
            <person name="Cheng J.F."/>
            <person name="Hugenholtz P."/>
            <person name="Woyke T."/>
            <person name="Wu D."/>
            <person name="Eisen J.A."/>
        </authorList>
    </citation>
    <scope>NUCLEOTIDE SEQUENCE [LARGE SCALE GENOMIC DNA]</scope>
    <source>
        <strain evidence="2">ATCC 33386 / NCTC 11300</strain>
    </source>
</reference>
<dbReference type="AlphaFoldDB" id="D1AQU2"/>
<reference evidence="1 2" key="2">
    <citation type="journal article" date="2010" name="Stand. Genomic Sci.">
        <title>Complete genome sequence of Sebaldella termitidis type strain (NCTC 11300).</title>
        <authorList>
            <person name="Harmon-Smith M."/>
            <person name="Celia L."/>
            <person name="Chertkov O."/>
            <person name="Lapidus A."/>
            <person name="Copeland A."/>
            <person name="Glavina Del Rio T."/>
            <person name="Nolan M."/>
            <person name="Lucas S."/>
            <person name="Tice H."/>
            <person name="Cheng J.F."/>
            <person name="Han C."/>
            <person name="Detter J.C."/>
            <person name="Bruce D."/>
            <person name="Goodwin L."/>
            <person name="Pitluck S."/>
            <person name="Pati A."/>
            <person name="Liolios K."/>
            <person name="Ivanova N."/>
            <person name="Mavromatis K."/>
            <person name="Mikhailova N."/>
            <person name="Chen A."/>
            <person name="Palaniappan K."/>
            <person name="Land M."/>
            <person name="Hauser L."/>
            <person name="Chang Y.J."/>
            <person name="Jeffries C.D."/>
            <person name="Brettin T."/>
            <person name="Goker M."/>
            <person name="Beck B."/>
            <person name="Bristow J."/>
            <person name="Eisen J.A."/>
            <person name="Markowitz V."/>
            <person name="Hugenholtz P."/>
            <person name="Kyrpides N.C."/>
            <person name="Klenk H.P."/>
            <person name="Chen F."/>
        </authorList>
    </citation>
    <scope>NUCLEOTIDE SEQUENCE [LARGE SCALE GENOMIC DNA]</scope>
    <source>
        <strain evidence="2">ATCC 33386 / NCTC 11300</strain>
    </source>
</reference>
<dbReference type="EMBL" id="CP001739">
    <property type="protein sequence ID" value="ACZ10352.1"/>
    <property type="molecule type" value="Genomic_DNA"/>
</dbReference>